<dbReference type="Gene3D" id="1.25.40.20">
    <property type="entry name" value="Ankyrin repeat-containing domain"/>
    <property type="match status" value="1"/>
</dbReference>
<evidence type="ECO:0000313" key="9">
    <source>
        <dbReference type="Proteomes" id="UP000198287"/>
    </source>
</evidence>
<reference evidence="8 9" key="1">
    <citation type="submission" date="2015-12" db="EMBL/GenBank/DDBJ databases">
        <title>The genome of Folsomia candida.</title>
        <authorList>
            <person name="Faddeeva A."/>
            <person name="Derks M.F."/>
            <person name="Anvar Y."/>
            <person name="Smit S."/>
            <person name="Van Straalen N."/>
            <person name="Roelofs D."/>
        </authorList>
    </citation>
    <scope>NUCLEOTIDE SEQUENCE [LARGE SCALE GENOMIC DNA]</scope>
    <source>
        <strain evidence="8 9">VU population</strain>
        <tissue evidence="8">Whole body</tissue>
    </source>
</reference>
<evidence type="ECO:0000256" key="6">
    <source>
        <dbReference type="ARBA" id="ARBA00023303"/>
    </source>
</evidence>
<feature type="transmembrane region" description="Helical" evidence="7">
    <location>
        <begin position="634"/>
        <end position="657"/>
    </location>
</feature>
<dbReference type="PANTHER" id="PTHR47143">
    <property type="entry name" value="TRANSIENT RECEPTOR POTENTIAL CATION CHANNEL PROTEIN PAINLESS"/>
    <property type="match status" value="1"/>
</dbReference>
<keyword evidence="1" id="KW-0813">Transport</keyword>
<proteinExistence type="predicted"/>
<keyword evidence="7" id="KW-0812">Transmembrane</keyword>
<keyword evidence="8" id="KW-0675">Receptor</keyword>
<evidence type="ECO:0000256" key="4">
    <source>
        <dbReference type="ARBA" id="ARBA00023065"/>
    </source>
</evidence>
<keyword evidence="7" id="KW-1133">Transmembrane helix</keyword>
<gene>
    <name evidence="8" type="ORF">Fcan01_06477</name>
</gene>
<comment type="caution">
    <text evidence="8">The sequence shown here is derived from an EMBL/GenBank/DDBJ whole genome shotgun (WGS) entry which is preliminary data.</text>
</comment>
<name>A0A226ENI1_FOLCA</name>
<feature type="transmembrane region" description="Helical" evidence="7">
    <location>
        <begin position="406"/>
        <end position="424"/>
    </location>
</feature>
<sequence>MTSSEIDDKFLRLIQATPYLYQLWDQLRNEGFEIGSEAEINRAGTTFQRFRRLYDNLLQNRYKFDSSQWEKLQLIFQLTCNTAGFELLQKYFGDESEKEIYNPSINEFFVSPDDLSMPFNNSSVKQALFKSARNGNVIKMREMLASILQIFSSQGDEEEMVQKFGNFLLRTQDKVGKCILHAAVDGNCIECIEQVLEYSHQVGVKGKMLDSQTIFDETGLLIAIKKGYLSVARKLIIEGANIFIQNRIGHYPLQQIYQLYPTFATFLLDTSISVTSGGGAFVLSLNIDMSLFTNAVLKFKVNSNNWVRRVTDYSLVPNKPCTKSGTASGSNLLNIPIELEGSNNQSPKCYQIVEENDTMNPEMYILAQLVYLKGKDCKTIVEHPVTEIFVGIKWVMLKHRIHLIKTYIPLAKYLVYFYLMYNFYVVDENEENENVASTTSSSNYLGFGLVPIFILLLITSISMRLLLVHFVKELCASPSNENRTWRCTPFGRVTQVSFTVVSLVTVLLPICAEKEKAQFYGNPLAVVGLLLSAFLLLGVIAESNLNHGVKSIYIYVYYKVAKRFISVLCTFLPLLIAFVLAFQIIFGKNSEFSGFWRTLFRLVIMLQGEFEYENGTRFDFGGNISQTKVWCGRILFAVLSCFLAILLIDVFLGYTICDVEKLKRLGKYLGLCNQIKQLYFTEKVLEMLRKTRWIGKLAILQNWISLDSINVIKSKNKLQFRNEVLVNWTNLDKSQRNKLHKLIFS</sequence>
<keyword evidence="5" id="KW-0325">Glycoprotein</keyword>
<feature type="transmembrane region" description="Helical" evidence="7">
    <location>
        <begin position="444"/>
        <end position="471"/>
    </location>
</feature>
<evidence type="ECO:0000256" key="2">
    <source>
        <dbReference type="ARBA" id="ARBA00022737"/>
    </source>
</evidence>
<evidence type="ECO:0000256" key="1">
    <source>
        <dbReference type="ARBA" id="ARBA00022448"/>
    </source>
</evidence>
<evidence type="ECO:0000256" key="3">
    <source>
        <dbReference type="ARBA" id="ARBA00023043"/>
    </source>
</evidence>
<dbReference type="GO" id="GO:1902495">
    <property type="term" value="C:transmembrane transporter complex"/>
    <property type="evidence" value="ECO:0007669"/>
    <property type="project" value="TreeGrafter"/>
</dbReference>
<feature type="transmembrane region" description="Helical" evidence="7">
    <location>
        <begin position="524"/>
        <end position="543"/>
    </location>
</feature>
<evidence type="ECO:0000256" key="7">
    <source>
        <dbReference type="SAM" id="Phobius"/>
    </source>
</evidence>
<evidence type="ECO:0000313" key="8">
    <source>
        <dbReference type="EMBL" id="OXA58687.1"/>
    </source>
</evidence>
<keyword evidence="9" id="KW-1185">Reference proteome</keyword>
<keyword evidence="7" id="KW-0472">Membrane</keyword>
<dbReference type="InterPro" id="IPR036770">
    <property type="entry name" value="Ankyrin_rpt-contain_sf"/>
</dbReference>
<evidence type="ECO:0000256" key="5">
    <source>
        <dbReference type="ARBA" id="ARBA00023180"/>
    </source>
</evidence>
<accession>A0A226ENI1</accession>
<dbReference type="InterPro" id="IPR052076">
    <property type="entry name" value="TRP_cation_channel"/>
</dbReference>
<feature type="transmembrane region" description="Helical" evidence="7">
    <location>
        <begin position="564"/>
        <end position="586"/>
    </location>
</feature>
<keyword evidence="3" id="KW-0040">ANK repeat</keyword>
<dbReference type="GO" id="GO:0022857">
    <property type="term" value="F:transmembrane transporter activity"/>
    <property type="evidence" value="ECO:0007669"/>
    <property type="project" value="TreeGrafter"/>
</dbReference>
<dbReference type="AlphaFoldDB" id="A0A226ENI1"/>
<protein>
    <submittedName>
        <fullName evidence="8">Transient receptor potential channel pyrexia</fullName>
    </submittedName>
</protein>
<keyword evidence="2" id="KW-0677">Repeat</keyword>
<keyword evidence="4" id="KW-0406">Ion transport</keyword>
<feature type="transmembrane region" description="Helical" evidence="7">
    <location>
        <begin position="492"/>
        <end position="512"/>
    </location>
</feature>
<dbReference type="EMBL" id="LNIX01000003">
    <property type="protein sequence ID" value="OXA58687.1"/>
    <property type="molecule type" value="Genomic_DNA"/>
</dbReference>
<dbReference type="GO" id="GO:0034220">
    <property type="term" value="P:monoatomic ion transmembrane transport"/>
    <property type="evidence" value="ECO:0007669"/>
    <property type="project" value="UniProtKB-KW"/>
</dbReference>
<keyword evidence="6" id="KW-0407">Ion channel</keyword>
<dbReference type="STRING" id="158441.A0A226ENI1"/>
<dbReference type="PANTHER" id="PTHR47143:SF1">
    <property type="entry name" value="ION_TRANS DOMAIN-CONTAINING PROTEIN"/>
    <property type="match status" value="1"/>
</dbReference>
<organism evidence="8 9">
    <name type="scientific">Folsomia candida</name>
    <name type="common">Springtail</name>
    <dbReference type="NCBI Taxonomy" id="158441"/>
    <lineage>
        <taxon>Eukaryota</taxon>
        <taxon>Metazoa</taxon>
        <taxon>Ecdysozoa</taxon>
        <taxon>Arthropoda</taxon>
        <taxon>Hexapoda</taxon>
        <taxon>Collembola</taxon>
        <taxon>Entomobryomorpha</taxon>
        <taxon>Isotomoidea</taxon>
        <taxon>Isotomidae</taxon>
        <taxon>Proisotominae</taxon>
        <taxon>Folsomia</taxon>
    </lineage>
</organism>
<dbReference type="SUPFAM" id="SSF48403">
    <property type="entry name" value="Ankyrin repeat"/>
    <property type="match status" value="1"/>
</dbReference>
<dbReference type="Proteomes" id="UP000198287">
    <property type="component" value="Unassembled WGS sequence"/>
</dbReference>